<dbReference type="AlphaFoldDB" id="A0A0F8WE34"/>
<evidence type="ECO:0000313" key="1">
    <source>
        <dbReference type="EMBL" id="KKK55127.1"/>
    </source>
</evidence>
<accession>A0A0F8WE34</accession>
<comment type="caution">
    <text evidence="1">The sequence shown here is derived from an EMBL/GenBank/DDBJ whole genome shotgun (WGS) entry which is preliminary data.</text>
</comment>
<protein>
    <submittedName>
        <fullName evidence="1">Uncharacterized protein</fullName>
    </submittedName>
</protein>
<organism evidence="1">
    <name type="scientific">marine sediment metagenome</name>
    <dbReference type="NCBI Taxonomy" id="412755"/>
    <lineage>
        <taxon>unclassified sequences</taxon>
        <taxon>metagenomes</taxon>
        <taxon>ecological metagenomes</taxon>
    </lineage>
</organism>
<name>A0A0F8WE34_9ZZZZ</name>
<dbReference type="EMBL" id="LAZR01065647">
    <property type="protein sequence ID" value="KKK55127.1"/>
    <property type="molecule type" value="Genomic_DNA"/>
</dbReference>
<gene>
    <name evidence="1" type="ORF">LCGC14_3077700</name>
</gene>
<feature type="non-terminal residue" evidence="1">
    <location>
        <position position="1"/>
    </location>
</feature>
<proteinExistence type="predicted"/>
<sequence>IAQVLQEMGKSLEDLNPELLAEIKELIKLQRELTRVEDAASLLVDTMRTLQDVSTDLDTDIRILRGDTGGYSAETLRLAASLGLVGDMSEETRQKLEELDKKFKELEGLEEFQEAIDGIRGVFENTFENILSDMRQNKFDLVNIFTSLVDGIIDEILRLAIIQPILDAIFGNEKTGSLGSLGKILGSGKKEDKKSAQPVKVLGVTDVKVLEKINVEGLEEGTDKLLQQGDVSNNLLIKLASIMAALGGGGGGGSGFVVPDTGLSVSPRTSSRLGLFGGGCGAL</sequence>
<reference evidence="1" key="1">
    <citation type="journal article" date="2015" name="Nature">
        <title>Complex archaea that bridge the gap between prokaryotes and eukaryotes.</title>
        <authorList>
            <person name="Spang A."/>
            <person name="Saw J.H."/>
            <person name="Jorgensen S.L."/>
            <person name="Zaremba-Niedzwiedzka K."/>
            <person name="Martijn J."/>
            <person name="Lind A.E."/>
            <person name="van Eijk R."/>
            <person name="Schleper C."/>
            <person name="Guy L."/>
            <person name="Ettema T.J."/>
        </authorList>
    </citation>
    <scope>NUCLEOTIDE SEQUENCE</scope>
</reference>